<dbReference type="GO" id="GO:0003924">
    <property type="term" value="F:GTPase activity"/>
    <property type="evidence" value="ECO:0007669"/>
    <property type="project" value="InterPro"/>
</dbReference>
<feature type="coiled-coil region" evidence="5">
    <location>
        <begin position="305"/>
        <end position="332"/>
    </location>
</feature>
<dbReference type="KEGG" id="tet:TTHERM_00440460"/>
<evidence type="ECO:0000256" key="2">
    <source>
        <dbReference type="ARBA" id="ARBA00022741"/>
    </source>
</evidence>
<dbReference type="EMBL" id="GG662663">
    <property type="protein sequence ID" value="EAR97596.1"/>
    <property type="molecule type" value="Genomic_DNA"/>
</dbReference>
<gene>
    <name evidence="7" type="ORF">TTHERM_00440460</name>
</gene>
<keyword evidence="3" id="KW-0378">Hydrolase</keyword>
<feature type="domain" description="G" evidence="6">
    <location>
        <begin position="365"/>
        <end position="426"/>
    </location>
</feature>
<keyword evidence="4" id="KW-0342">GTP-binding</keyword>
<dbReference type="OMA" id="VNKADMM"/>
<dbReference type="InParanoid" id="I7MK75"/>
<dbReference type="AlphaFoldDB" id="I7MK75"/>
<keyword evidence="1" id="KW-0963">Cytoplasm</keyword>
<dbReference type="HOGENOM" id="CLU_011072_9_0_1"/>
<dbReference type="FunCoup" id="I7MK75">
    <property type="interactions" value="390"/>
</dbReference>
<dbReference type="PANTHER" id="PTHR45709">
    <property type="entry name" value="LARGE SUBUNIT GTPASE 1 HOMOLOG-RELATED"/>
    <property type="match status" value="1"/>
</dbReference>
<dbReference type="PANTHER" id="PTHR45709:SF2">
    <property type="entry name" value="LARGE SUBUNIT GTPASE 1 HOMOLOG"/>
    <property type="match status" value="1"/>
</dbReference>
<evidence type="ECO:0000256" key="3">
    <source>
        <dbReference type="ARBA" id="ARBA00022801"/>
    </source>
</evidence>
<evidence type="ECO:0000313" key="7">
    <source>
        <dbReference type="EMBL" id="EAR97596.1"/>
    </source>
</evidence>
<dbReference type="InterPro" id="IPR043358">
    <property type="entry name" value="GNL1-like"/>
</dbReference>
<evidence type="ECO:0000259" key="6">
    <source>
        <dbReference type="Pfam" id="PF01926"/>
    </source>
</evidence>
<dbReference type="Gene3D" id="3.40.50.300">
    <property type="entry name" value="P-loop containing nucleotide triphosphate hydrolases"/>
    <property type="match status" value="1"/>
</dbReference>
<evidence type="ECO:0000256" key="5">
    <source>
        <dbReference type="SAM" id="Coils"/>
    </source>
</evidence>
<dbReference type="GO" id="GO:0005525">
    <property type="term" value="F:GTP binding"/>
    <property type="evidence" value="ECO:0007669"/>
    <property type="project" value="UniProtKB-KW"/>
</dbReference>
<dbReference type="RefSeq" id="XP_001017841.1">
    <property type="nucleotide sequence ID" value="XM_001017841.3"/>
</dbReference>
<dbReference type="InterPro" id="IPR027417">
    <property type="entry name" value="P-loop_NTPase"/>
</dbReference>
<evidence type="ECO:0000256" key="4">
    <source>
        <dbReference type="ARBA" id="ARBA00023134"/>
    </source>
</evidence>
<keyword evidence="8" id="KW-1185">Reference proteome</keyword>
<dbReference type="GeneID" id="7823723"/>
<evidence type="ECO:0000313" key="8">
    <source>
        <dbReference type="Proteomes" id="UP000009168"/>
    </source>
</evidence>
<dbReference type="CDD" id="cd01857">
    <property type="entry name" value="HSR1_MMR1"/>
    <property type="match status" value="1"/>
</dbReference>
<keyword evidence="2" id="KW-0547">Nucleotide-binding</keyword>
<dbReference type="Pfam" id="PF01926">
    <property type="entry name" value="MMR_HSR1"/>
    <property type="match status" value="1"/>
</dbReference>
<organism evidence="7 8">
    <name type="scientific">Tetrahymena thermophila (strain SB210)</name>
    <dbReference type="NCBI Taxonomy" id="312017"/>
    <lineage>
        <taxon>Eukaryota</taxon>
        <taxon>Sar</taxon>
        <taxon>Alveolata</taxon>
        <taxon>Ciliophora</taxon>
        <taxon>Intramacronucleata</taxon>
        <taxon>Oligohymenophorea</taxon>
        <taxon>Hymenostomatida</taxon>
        <taxon>Tetrahymenina</taxon>
        <taxon>Tetrahymenidae</taxon>
        <taxon>Tetrahymena</taxon>
    </lineage>
</organism>
<keyword evidence="5" id="KW-0175">Coiled coil</keyword>
<name>I7MK75_TETTS</name>
<protein>
    <submittedName>
        <fullName evidence="7">Ribosome biogenesis GTPase Lsg1, putative</fullName>
    </submittedName>
</protein>
<dbReference type="InterPro" id="IPR006073">
    <property type="entry name" value="GTP-bd"/>
</dbReference>
<sequence length="650" mass="74840">MPRVHKAKGTLGRNLMKAIEHKNHSFQPKTVDVPRFVHAQNNQAQLEKGKDLKSCIDQDNLDDFLQVVQLQNKNFEALRGMKLKTDMNDREVVIDAIKDQEAINDGAFNIENNQYIQNLRIPRKPKWTKEMTKDQLNALENQSFVEWRKALAKIEEAHYTIQITPYEKNIEVWKQLWRVIERSDIIVQIVDGRDPLFFRCPDVEVYSKEVNADKLNFLLVNKSDLISDDIRKEWSTYLNEQNVQHMFFSAKMEQEKIDANHAQEVKNNIFLTKDLGLNDDEEEEKKNQDNEKTKQYLNTPNICNRETLLRTLKELVQSVKQKKNQIKQKKEQESVGNEHLEDQLILDQLDEAENMKFNKQKMAIQIGMVGYPNVGKSSVINTLCNKKLVGVGSLPGKTKNFQTHFLEQDLILCDCPGLVFPNAASTRAEMVCNGVMPIDKLKDYLSPVDLLCSRIPKIVLEKLYKIKIDVEVPDGSYFLSKYAIAKGYYTGSGVPDMAKSSKLILKELVSGKLLYCKLPPTCEENCGIWQSNQIDIQVGNILGDVNEQEQEEKAENMEALMVNQEEKKLDQMLLKQEAQKIGDKIQFDEDDIVFLLAGKKVNGIKLNKQQKRDIKHAYQRGEAIDMKKYLDQDQILEYGIKNKGMIPPSS</sequence>
<dbReference type="Proteomes" id="UP000009168">
    <property type="component" value="Unassembled WGS sequence"/>
</dbReference>
<proteinExistence type="predicted"/>
<reference evidence="8" key="1">
    <citation type="journal article" date="2006" name="PLoS Biol.">
        <title>Macronuclear genome sequence of the ciliate Tetrahymena thermophila, a model eukaryote.</title>
        <authorList>
            <person name="Eisen J.A."/>
            <person name="Coyne R.S."/>
            <person name="Wu M."/>
            <person name="Wu D."/>
            <person name="Thiagarajan M."/>
            <person name="Wortman J.R."/>
            <person name="Badger J.H."/>
            <person name="Ren Q."/>
            <person name="Amedeo P."/>
            <person name="Jones K.M."/>
            <person name="Tallon L.J."/>
            <person name="Delcher A.L."/>
            <person name="Salzberg S.L."/>
            <person name="Silva J.C."/>
            <person name="Haas B.J."/>
            <person name="Majoros W.H."/>
            <person name="Farzad M."/>
            <person name="Carlton J.M."/>
            <person name="Smith R.K. Jr."/>
            <person name="Garg J."/>
            <person name="Pearlman R.E."/>
            <person name="Karrer K.M."/>
            <person name="Sun L."/>
            <person name="Manning G."/>
            <person name="Elde N.C."/>
            <person name="Turkewitz A.P."/>
            <person name="Asai D.J."/>
            <person name="Wilkes D.E."/>
            <person name="Wang Y."/>
            <person name="Cai H."/>
            <person name="Collins K."/>
            <person name="Stewart B.A."/>
            <person name="Lee S.R."/>
            <person name="Wilamowska K."/>
            <person name="Weinberg Z."/>
            <person name="Ruzzo W.L."/>
            <person name="Wloga D."/>
            <person name="Gaertig J."/>
            <person name="Frankel J."/>
            <person name="Tsao C.-C."/>
            <person name="Gorovsky M.A."/>
            <person name="Keeling P.J."/>
            <person name="Waller R.F."/>
            <person name="Patron N.J."/>
            <person name="Cherry J.M."/>
            <person name="Stover N.A."/>
            <person name="Krieger C.J."/>
            <person name="del Toro C."/>
            <person name="Ryder H.F."/>
            <person name="Williamson S.C."/>
            <person name="Barbeau R.A."/>
            <person name="Hamilton E.P."/>
            <person name="Orias E."/>
        </authorList>
    </citation>
    <scope>NUCLEOTIDE SEQUENCE [LARGE SCALE GENOMIC DNA]</scope>
    <source>
        <strain evidence="8">SB210</strain>
    </source>
</reference>
<dbReference type="eggNOG" id="KOG1424">
    <property type="taxonomic scope" value="Eukaryota"/>
</dbReference>
<accession>I7MK75</accession>
<evidence type="ECO:0000256" key="1">
    <source>
        <dbReference type="ARBA" id="ARBA00022490"/>
    </source>
</evidence>
<dbReference type="OrthoDB" id="61815at2759"/>
<dbReference type="GO" id="GO:0005829">
    <property type="term" value="C:cytosol"/>
    <property type="evidence" value="ECO:0007669"/>
    <property type="project" value="TreeGrafter"/>
</dbReference>
<dbReference type="SUPFAM" id="SSF52540">
    <property type="entry name" value="P-loop containing nucleoside triphosphate hydrolases"/>
    <property type="match status" value="1"/>
</dbReference>
<dbReference type="STRING" id="312017.I7MK75"/>